<reference evidence="3" key="1">
    <citation type="submission" date="2017-06" db="EMBL/GenBank/DDBJ databases">
        <authorList>
            <person name="LiPuma J."/>
            <person name="Spilker T."/>
        </authorList>
    </citation>
    <scope>NUCLEOTIDE SEQUENCE [LARGE SCALE GENOMIC DNA]</scope>
    <source>
        <strain evidence="3">AU17325</strain>
    </source>
</reference>
<proteinExistence type="predicted"/>
<evidence type="ECO:0000259" key="1">
    <source>
        <dbReference type="Pfam" id="PF18013"/>
    </source>
</evidence>
<dbReference type="Pfam" id="PF18013">
    <property type="entry name" value="Phage_lysozyme2"/>
    <property type="match status" value="1"/>
</dbReference>
<protein>
    <recommendedName>
        <fullName evidence="1">Phage tail lysozyme domain-containing protein</fullName>
    </recommendedName>
</protein>
<evidence type="ECO:0000313" key="3">
    <source>
        <dbReference type="Proteomes" id="UP000214600"/>
    </source>
</evidence>
<comment type="caution">
    <text evidence="2">The sequence shown here is derived from an EMBL/GenBank/DDBJ whole genome shotgun (WGS) entry which is preliminary data.</text>
</comment>
<name>A0A228HI54_9BURK</name>
<reference evidence="2 3" key="2">
    <citation type="submission" date="2017-08" db="EMBL/GenBank/DDBJ databases">
        <title>WGS of novel Burkholderia cepaca complex species.</title>
        <authorList>
            <person name="Lipuma J."/>
            <person name="Spilker T."/>
        </authorList>
    </citation>
    <scope>NUCLEOTIDE SEQUENCE [LARGE SCALE GENOMIC DNA]</scope>
    <source>
        <strain evidence="2 3">AU17325</strain>
    </source>
</reference>
<feature type="domain" description="Phage tail lysozyme" evidence="1">
    <location>
        <begin position="522"/>
        <end position="643"/>
    </location>
</feature>
<dbReference type="RefSeq" id="WP_089454836.1">
    <property type="nucleotide sequence ID" value="NZ_NKFA01000057.1"/>
</dbReference>
<dbReference type="InterPro" id="IPR041219">
    <property type="entry name" value="Phage_lysozyme2"/>
</dbReference>
<dbReference type="AlphaFoldDB" id="A0A228HI54"/>
<organism evidence="2 3">
    <name type="scientific">Burkholderia aenigmatica</name>
    <dbReference type="NCBI Taxonomy" id="2015348"/>
    <lineage>
        <taxon>Bacteria</taxon>
        <taxon>Pseudomonadati</taxon>
        <taxon>Pseudomonadota</taxon>
        <taxon>Betaproteobacteria</taxon>
        <taxon>Burkholderiales</taxon>
        <taxon>Burkholderiaceae</taxon>
        <taxon>Burkholderia</taxon>
        <taxon>Burkholderia cepacia complex</taxon>
    </lineage>
</organism>
<gene>
    <name evidence="2" type="ORF">CFB84_43810</name>
</gene>
<dbReference type="Proteomes" id="UP000214600">
    <property type="component" value="Unassembled WGS sequence"/>
</dbReference>
<dbReference type="Gene3D" id="1.10.530.10">
    <property type="match status" value="1"/>
</dbReference>
<evidence type="ECO:0000313" key="2">
    <source>
        <dbReference type="EMBL" id="OXI29565.1"/>
    </source>
</evidence>
<accession>A0A228HI54</accession>
<dbReference type="OrthoDB" id="9040062at2"/>
<sequence>MAVSILKIQVDRAEADQYFKDFKAFDDQLQGMPDAWKDALRQAKLMQAVIGNLQQDQKKQTAGLKDSNKQLTVMEKHWKTIGGTVKGINKDVRDTISNVSKMLPGIGTLGAVTGLVGLPALMFAGFSKLMGSFGADHVTNLQMGGISQGSRKAFENTYGRYGFSDSQLRAVAEAQRDPAKRGGLLQALTAAGISQQEAMQLSTEGTDVGEVMSRLIQATRKANPNLLRIAGGPFITGEQITTVRSAPGEIEGVHSEYERQRTELDARADDQRKALEFTSHLAEAFEQIRTKVFNKLIELEPSLDKIGKSFGRLVNDVLDSPGFKRFLDQLPAKIDDFTRFLTSGKFENALRTVTDDFFKLATVLTRVTGALYKLLPASLSGKYADPQGTLKTTNENIARNEAGLKEAEKREAQIAQLKRTGNNVQAAAYGLIQGPTSQSYRDSLKDLYQTRDELMAQIASEANANIPNEVRTYSTDGGMQKTALTSNATKGVSYVNPDGTARGPATVDEKAQFIGAFIAEGKARGLSPEAISGALGSIAQESSYDVFAKNSIGAYGAAQWLSKDRQNALEKFRKQHQGWSEMQVQAAFHWQEAAAQPGFLKMLNGAKTIEEAATIHRKYYERPAEFEAHDDKRAQYGLQAFNSYGDTLRGGVQTTGGVNVKVVVQNQTGANVTANAAASAM</sequence>
<dbReference type="EMBL" id="NKFA01000057">
    <property type="protein sequence ID" value="OXI29565.1"/>
    <property type="molecule type" value="Genomic_DNA"/>
</dbReference>